<evidence type="ECO:0000256" key="6">
    <source>
        <dbReference type="ARBA" id="ARBA00022723"/>
    </source>
</evidence>
<dbReference type="InterPro" id="IPR031127">
    <property type="entry name" value="E3_UB_ligase_RBR"/>
</dbReference>
<sequence length="225" mass="25426">MAYLSANASPPSFPTSPRRFPLLLPPLSTSSDSPCHQKKCPVDHHDHDEAKKSDQSSKFFCDICLDEKPVSDMFKEGKCKHSFCTHCISKHVATQMHQSILTVFKDGKCLMELKPECLRAVLPREVIVRWECGMFESLTVGSVKTYGPFKDCSVLLVKDGGVVVTSAECSSCHRLFCAQCKVPWHGSMSCDEFQEIEKNKDKKVCRNNVQRRVGHLCIKRRLWCA</sequence>
<dbReference type="EMBL" id="CM000844">
    <property type="protein sequence ID" value="KRH30339.1"/>
    <property type="molecule type" value="Genomic_DNA"/>
</dbReference>
<dbReference type="Gene3D" id="3.30.40.10">
    <property type="entry name" value="Zinc/RING finger domain, C3HC4 (zinc finger)"/>
    <property type="match status" value="1"/>
</dbReference>
<name>A0A0R0HRW1_SOYBN</name>
<proteinExistence type="predicted"/>
<dbReference type="GO" id="GO:0006511">
    <property type="term" value="P:ubiquitin-dependent protein catabolic process"/>
    <property type="evidence" value="ECO:0000318"/>
    <property type="project" value="GO_Central"/>
</dbReference>
<evidence type="ECO:0000256" key="7">
    <source>
        <dbReference type="ARBA" id="ARBA00022737"/>
    </source>
</evidence>
<dbReference type="UniPathway" id="UPA00143"/>
<evidence type="ECO:0000256" key="5">
    <source>
        <dbReference type="ARBA" id="ARBA00022679"/>
    </source>
</evidence>
<evidence type="ECO:0000256" key="3">
    <source>
        <dbReference type="ARBA" id="ARBA00004906"/>
    </source>
</evidence>
<dbReference type="InParanoid" id="A0A0R0HRW1"/>
<keyword evidence="10" id="KW-0862">Zinc</keyword>
<keyword evidence="6" id="KW-0479">Metal-binding</keyword>
<dbReference type="CDD" id="cd22582">
    <property type="entry name" value="BRcat_RBR_unk"/>
    <property type="match status" value="1"/>
</dbReference>
<evidence type="ECO:0000313" key="14">
    <source>
        <dbReference type="EnsemblPlants" id="KRH30339"/>
    </source>
</evidence>
<comment type="pathway">
    <text evidence="3">Protein modification; protein ubiquitination.</text>
</comment>
<feature type="domain" description="RING-type" evidence="12">
    <location>
        <begin position="57"/>
        <end position="225"/>
    </location>
</feature>
<dbReference type="GO" id="GO:0005737">
    <property type="term" value="C:cytoplasm"/>
    <property type="evidence" value="ECO:0000318"/>
    <property type="project" value="GO_Central"/>
</dbReference>
<gene>
    <name evidence="13" type="ORF">GLYMA_11G177300</name>
</gene>
<dbReference type="InterPro" id="IPR017907">
    <property type="entry name" value="Znf_RING_CS"/>
</dbReference>
<evidence type="ECO:0000256" key="8">
    <source>
        <dbReference type="ARBA" id="ARBA00022771"/>
    </source>
</evidence>
<dbReference type="GO" id="GO:0008270">
    <property type="term" value="F:zinc ion binding"/>
    <property type="evidence" value="ECO:0007669"/>
    <property type="project" value="UniProtKB-KW"/>
</dbReference>
<keyword evidence="5" id="KW-0808">Transferase</keyword>
<dbReference type="STRING" id="3847.A0A0R0HRW1"/>
<dbReference type="PROSITE" id="PS00518">
    <property type="entry name" value="ZF_RING_1"/>
    <property type="match status" value="1"/>
</dbReference>
<evidence type="ECO:0000256" key="11">
    <source>
        <dbReference type="SAM" id="MobiDB-lite"/>
    </source>
</evidence>
<keyword evidence="7" id="KW-0677">Repeat</keyword>
<dbReference type="InterPro" id="IPR044066">
    <property type="entry name" value="TRIAD_supradom"/>
</dbReference>
<evidence type="ECO:0000313" key="15">
    <source>
        <dbReference type="Proteomes" id="UP000008827"/>
    </source>
</evidence>
<protein>
    <recommendedName>
        <fullName evidence="4">RBR-type E3 ubiquitin transferase</fullName>
        <ecNumber evidence="4">2.3.2.31</ecNumber>
    </recommendedName>
</protein>
<dbReference type="AlphaFoldDB" id="A0A0R0HRW1"/>
<dbReference type="GO" id="GO:0000151">
    <property type="term" value="C:ubiquitin ligase complex"/>
    <property type="evidence" value="ECO:0000318"/>
    <property type="project" value="GO_Central"/>
</dbReference>
<comment type="catalytic activity">
    <reaction evidence="1">
        <text>[E2 ubiquitin-conjugating enzyme]-S-ubiquitinyl-L-cysteine + [acceptor protein]-L-lysine = [E2 ubiquitin-conjugating enzyme]-L-cysteine + [acceptor protein]-N(6)-ubiquitinyl-L-lysine.</text>
        <dbReference type="EC" id="2.3.2.31"/>
    </reaction>
</comment>
<keyword evidence="8" id="KW-0863">Zinc-finger</keyword>
<comment type="cofactor">
    <cofactor evidence="2">
        <name>Zn(2+)</name>
        <dbReference type="ChEBI" id="CHEBI:29105"/>
    </cofactor>
</comment>
<evidence type="ECO:0000256" key="2">
    <source>
        <dbReference type="ARBA" id="ARBA00001947"/>
    </source>
</evidence>
<organism evidence="13">
    <name type="scientific">Glycine max</name>
    <name type="common">Soybean</name>
    <name type="synonym">Glycine hispida</name>
    <dbReference type="NCBI Taxonomy" id="3847"/>
    <lineage>
        <taxon>Eukaryota</taxon>
        <taxon>Viridiplantae</taxon>
        <taxon>Streptophyta</taxon>
        <taxon>Embryophyta</taxon>
        <taxon>Tracheophyta</taxon>
        <taxon>Spermatophyta</taxon>
        <taxon>Magnoliopsida</taxon>
        <taxon>eudicotyledons</taxon>
        <taxon>Gunneridae</taxon>
        <taxon>Pentapetalae</taxon>
        <taxon>rosids</taxon>
        <taxon>fabids</taxon>
        <taxon>Fabales</taxon>
        <taxon>Fabaceae</taxon>
        <taxon>Papilionoideae</taxon>
        <taxon>50 kb inversion clade</taxon>
        <taxon>NPAAA clade</taxon>
        <taxon>indigoferoid/millettioid clade</taxon>
        <taxon>Phaseoleae</taxon>
        <taxon>Glycine</taxon>
        <taxon>Glycine subgen. Soja</taxon>
    </lineage>
</organism>
<dbReference type="InterPro" id="IPR002867">
    <property type="entry name" value="IBR_dom"/>
</dbReference>
<evidence type="ECO:0000256" key="10">
    <source>
        <dbReference type="ARBA" id="ARBA00022833"/>
    </source>
</evidence>
<feature type="region of interest" description="Disordered" evidence="11">
    <location>
        <begin position="1"/>
        <end position="20"/>
    </location>
</feature>
<evidence type="ECO:0000259" key="12">
    <source>
        <dbReference type="PROSITE" id="PS51873"/>
    </source>
</evidence>
<dbReference type="SUPFAM" id="SSF57850">
    <property type="entry name" value="RING/U-box"/>
    <property type="match status" value="2"/>
</dbReference>
<evidence type="ECO:0000256" key="4">
    <source>
        <dbReference type="ARBA" id="ARBA00012251"/>
    </source>
</evidence>
<evidence type="ECO:0000256" key="9">
    <source>
        <dbReference type="ARBA" id="ARBA00022786"/>
    </source>
</evidence>
<dbReference type="Proteomes" id="UP000008827">
    <property type="component" value="Chromosome 11"/>
</dbReference>
<dbReference type="Gramene" id="KRH30339">
    <property type="protein sequence ID" value="KRH30339"/>
    <property type="gene ID" value="GLYMA_11G177300"/>
</dbReference>
<keyword evidence="15" id="KW-1185">Reference proteome</keyword>
<dbReference type="InterPro" id="IPR018957">
    <property type="entry name" value="Znf_C3HC4_RING-type"/>
</dbReference>
<dbReference type="SMART" id="SM00647">
    <property type="entry name" value="IBR"/>
    <property type="match status" value="1"/>
</dbReference>
<reference evidence="13" key="3">
    <citation type="submission" date="2018-07" db="EMBL/GenBank/DDBJ databases">
        <title>WGS assembly of Glycine max.</title>
        <authorList>
            <person name="Schmutz J."/>
            <person name="Cannon S."/>
            <person name="Schlueter J."/>
            <person name="Ma J."/>
            <person name="Mitros T."/>
            <person name="Nelson W."/>
            <person name="Hyten D."/>
            <person name="Song Q."/>
            <person name="Thelen J."/>
            <person name="Cheng J."/>
            <person name="Xu D."/>
            <person name="Hellsten U."/>
            <person name="May G."/>
            <person name="Yu Y."/>
            <person name="Sakurai T."/>
            <person name="Umezawa T."/>
            <person name="Bhattacharyya M."/>
            <person name="Sandhu D."/>
            <person name="Valliyodan B."/>
            <person name="Lindquist E."/>
            <person name="Peto M."/>
            <person name="Grant D."/>
            <person name="Shu S."/>
            <person name="Goodstein D."/>
            <person name="Barry K."/>
            <person name="Futrell-Griggs M."/>
            <person name="Abernathy B."/>
            <person name="Du J."/>
            <person name="Tian Z."/>
            <person name="Zhu L."/>
            <person name="Gill N."/>
            <person name="Joshi T."/>
            <person name="Libault M."/>
            <person name="Sethuraman A."/>
            <person name="Zhang X."/>
            <person name="Shinozaki K."/>
            <person name="Nguyen H."/>
            <person name="Wing R."/>
            <person name="Cregan P."/>
            <person name="Specht J."/>
            <person name="Grimwood J."/>
            <person name="Rokhsar D."/>
            <person name="Stacey G."/>
            <person name="Shoemaker R."/>
            <person name="Jackson S."/>
        </authorList>
    </citation>
    <scope>NUCLEOTIDE SEQUENCE</scope>
    <source>
        <tissue evidence="13">Callus</tissue>
    </source>
</reference>
<dbReference type="Pfam" id="PF01485">
    <property type="entry name" value="IBR"/>
    <property type="match status" value="1"/>
</dbReference>
<dbReference type="GO" id="GO:0061630">
    <property type="term" value="F:ubiquitin protein ligase activity"/>
    <property type="evidence" value="ECO:0000318"/>
    <property type="project" value="GO_Central"/>
</dbReference>
<dbReference type="EC" id="2.3.2.31" evidence="4"/>
<dbReference type="GO" id="GO:0016567">
    <property type="term" value="P:protein ubiquitination"/>
    <property type="evidence" value="ECO:0007669"/>
    <property type="project" value="UniProtKB-UniPathway"/>
</dbReference>
<dbReference type="PANTHER" id="PTHR11685">
    <property type="entry name" value="RBR FAMILY RING FINGER AND IBR DOMAIN-CONTAINING"/>
    <property type="match status" value="1"/>
</dbReference>
<keyword evidence="9" id="KW-0833">Ubl conjugation pathway</keyword>
<dbReference type="Pfam" id="PF00097">
    <property type="entry name" value="zf-C3HC4"/>
    <property type="match status" value="1"/>
</dbReference>
<accession>A0A0R0HRW1</accession>
<dbReference type="InterPro" id="IPR013083">
    <property type="entry name" value="Znf_RING/FYVE/PHD"/>
</dbReference>
<dbReference type="EnsemblPlants" id="KRH30339">
    <property type="protein sequence ID" value="KRH30339"/>
    <property type="gene ID" value="GLYMA_11G177300"/>
</dbReference>
<dbReference type="GO" id="GO:0031624">
    <property type="term" value="F:ubiquitin conjugating enzyme binding"/>
    <property type="evidence" value="ECO:0000318"/>
    <property type="project" value="GO_Central"/>
</dbReference>
<dbReference type="PROSITE" id="PS51873">
    <property type="entry name" value="TRIAD"/>
    <property type="match status" value="1"/>
</dbReference>
<reference evidence="13 14" key="1">
    <citation type="journal article" date="2010" name="Nature">
        <title>Genome sequence of the palaeopolyploid soybean.</title>
        <authorList>
            <person name="Schmutz J."/>
            <person name="Cannon S.B."/>
            <person name="Schlueter J."/>
            <person name="Ma J."/>
            <person name="Mitros T."/>
            <person name="Nelson W."/>
            <person name="Hyten D.L."/>
            <person name="Song Q."/>
            <person name="Thelen J.J."/>
            <person name="Cheng J."/>
            <person name="Xu D."/>
            <person name="Hellsten U."/>
            <person name="May G.D."/>
            <person name="Yu Y."/>
            <person name="Sakurai T."/>
            <person name="Umezawa T."/>
            <person name="Bhattacharyya M.K."/>
            <person name="Sandhu D."/>
            <person name="Valliyodan B."/>
            <person name="Lindquist E."/>
            <person name="Peto M."/>
            <person name="Grant D."/>
            <person name="Shu S."/>
            <person name="Goodstein D."/>
            <person name="Barry K."/>
            <person name="Futrell-Griggs M."/>
            <person name="Abernathy B."/>
            <person name="Du J."/>
            <person name="Tian Z."/>
            <person name="Zhu L."/>
            <person name="Gill N."/>
            <person name="Joshi T."/>
            <person name="Libault M."/>
            <person name="Sethuraman A."/>
            <person name="Zhang X.-C."/>
            <person name="Shinozaki K."/>
            <person name="Nguyen H.T."/>
            <person name="Wing R.A."/>
            <person name="Cregan P."/>
            <person name="Specht J."/>
            <person name="Grimwood J."/>
            <person name="Rokhsar D."/>
            <person name="Stacey G."/>
            <person name="Shoemaker R.C."/>
            <person name="Jackson S.A."/>
        </authorList>
    </citation>
    <scope>NUCLEOTIDE SEQUENCE</scope>
    <source>
        <strain evidence="14">cv. Williams 82</strain>
        <tissue evidence="13">Callus</tissue>
    </source>
</reference>
<dbReference type="OMA" id="GTECECP"/>
<reference evidence="14" key="2">
    <citation type="submission" date="2018-02" db="UniProtKB">
        <authorList>
            <consortium name="EnsemblPlants"/>
        </authorList>
    </citation>
    <scope>IDENTIFICATION</scope>
    <source>
        <strain evidence="14">Williams 82</strain>
    </source>
</reference>
<evidence type="ECO:0000313" key="13">
    <source>
        <dbReference type="EMBL" id="KRH30339.1"/>
    </source>
</evidence>
<evidence type="ECO:0000256" key="1">
    <source>
        <dbReference type="ARBA" id="ARBA00001798"/>
    </source>
</evidence>